<dbReference type="PANTHER" id="PTHR31212">
    <property type="entry name" value="ALPHA-KETOGLUTARATE-DEPENDENT DIOXYGENASE ALKB HOMOLOG 3"/>
    <property type="match status" value="1"/>
</dbReference>
<feature type="region of interest" description="Disordered" evidence="2">
    <location>
        <begin position="912"/>
        <end position="949"/>
    </location>
</feature>
<dbReference type="InterPro" id="IPR005123">
    <property type="entry name" value="Oxoglu/Fe-dep_dioxygenase_dom"/>
</dbReference>
<evidence type="ECO:0000313" key="5">
    <source>
        <dbReference type="Proteomes" id="UP001521116"/>
    </source>
</evidence>
<feature type="region of interest" description="Disordered" evidence="2">
    <location>
        <begin position="641"/>
        <end position="670"/>
    </location>
</feature>
<dbReference type="InterPro" id="IPR037151">
    <property type="entry name" value="AlkB-like_sf"/>
</dbReference>
<comment type="caution">
    <text evidence="4">The sequence shown here is derived from an EMBL/GenBank/DDBJ whole genome shotgun (WGS) entry which is preliminary data.</text>
</comment>
<dbReference type="SUPFAM" id="SSF52499">
    <property type="entry name" value="Isochorismatase-like hydrolases"/>
    <property type="match status" value="1"/>
</dbReference>
<proteinExistence type="inferred from homology"/>
<dbReference type="SUPFAM" id="SSF47616">
    <property type="entry name" value="GST C-terminal domain-like"/>
    <property type="match status" value="1"/>
</dbReference>
<feature type="compositionally biased region" description="Low complexity" evidence="2">
    <location>
        <begin position="93"/>
        <end position="107"/>
    </location>
</feature>
<dbReference type="CDD" id="cd00431">
    <property type="entry name" value="cysteine_hydrolases"/>
    <property type="match status" value="1"/>
</dbReference>
<organism evidence="4 5">
    <name type="scientific">Neofusicoccum ribis</name>
    <dbReference type="NCBI Taxonomy" id="45134"/>
    <lineage>
        <taxon>Eukaryota</taxon>
        <taxon>Fungi</taxon>
        <taxon>Dikarya</taxon>
        <taxon>Ascomycota</taxon>
        <taxon>Pezizomycotina</taxon>
        <taxon>Dothideomycetes</taxon>
        <taxon>Dothideomycetes incertae sedis</taxon>
        <taxon>Botryosphaeriales</taxon>
        <taxon>Botryosphaeriaceae</taxon>
        <taxon>Neofusicoccum</taxon>
    </lineage>
</organism>
<dbReference type="Pfam" id="PF00857">
    <property type="entry name" value="Isochorismatase"/>
    <property type="match status" value="1"/>
</dbReference>
<feature type="compositionally biased region" description="Low complexity" evidence="2">
    <location>
        <begin position="436"/>
        <end position="451"/>
    </location>
</feature>
<evidence type="ECO:0000313" key="4">
    <source>
        <dbReference type="EMBL" id="KAL1616980.1"/>
    </source>
</evidence>
<dbReference type="InterPro" id="IPR036380">
    <property type="entry name" value="Isochorismatase-like_sf"/>
</dbReference>
<feature type="region of interest" description="Disordered" evidence="2">
    <location>
        <begin position="360"/>
        <end position="500"/>
    </location>
</feature>
<sequence length="1080" mass="117266">MSSSFFADLLQQKQPQFKTNKALIVVGLQNDFCSPQGKLPVTQPPGLLDRIKRLVPTFREHAGHVIWVRTELNPDQPAAEDDDADAIVASVPGEGASSGDDASSGAELTAEDLPSTAASRRGRPSDLLKRIQARSREAEKDAAAAREDELFLTQGSGRQICMAGSPGADWADDIAAEIRPEDTLVTKFRYSALKGTSLLLTLRAKLVTELYVCGCISNISVYATAVEAARHGIEIYLVDDCVGYRQLSRHREAIRQMVEYMGAHTVSSAGLIAQLTGQAEKGDVSQGRKADPEDDLGEMLKNLKLKDKDGLPCRDSSSPPKQARPAGPSPPETAVAVSANALEVADSDDAFLDETTLLLERHSIRPRPPVEQQPARSSGSVKSKVRMRRKPSQKSQSSSDKSSSKQKEDDKVVADSPKGGQITVASASKLTSREASSSGSSKTPSPMSGTPQPAGDKAMSPKPEAVRSQSPKKPSASQHSGKTQSLATLPTLGPSDKIGEGDSQIVHGFLPHSLRASANPEKTLEEVIFHKLYNEVRWQKMMHAQGEVPRLVSVQGELGADGSMPVYRHPSDQSLPLLYFSPAVLRVRKQVEDLVKHPVNHVLIQLYRGGQDYISEHSDKTLDIVRGSSIVNVSFGAQRTMRLRTKRSANPQQGDDDAPSTRQTQRVSMPHNSVFVLGPQTNMRWLHGINADKRPSEEKSDQENEFSGMRISLTFRHIGTFLSNDSSKIWGQGATSKTKETAKSVINDDEKKTEELIQAFGKENLNTEFDWEETYGSGSDVLHFRASPPETPILYTSHSSVERQSVLLYLDELGLEYSLVEPPPVRHGDDYERRNICLRDTDALNTEVCGATLILSYLESHYSQTRGGPNARQGGESVGVGDRAAAAAAQTYLSHASHLNRLWARCLSATRTEPHSLPPSAHPTTTSPTIAGTPKSSPPPTTSYLRPPISSDLSQALTADLAVLEEHRATDRLRCNNRPSPPASPPNPSSTEKEDTAAYLAGPAFSVADCAVWPLVNALKQSGWAGWSDERWPYLVEYWREMVDAREDVRRFVDAAGVAPAVALATAAEKGKGKAAGIVV</sequence>
<feature type="compositionally biased region" description="Pro residues" evidence="2">
    <location>
        <begin position="979"/>
        <end position="988"/>
    </location>
</feature>
<dbReference type="InterPro" id="IPR027450">
    <property type="entry name" value="AlkB-like"/>
</dbReference>
<comment type="similarity">
    <text evidence="1">Belongs to the isochorismatase family.</text>
</comment>
<dbReference type="Pfam" id="PF13532">
    <property type="entry name" value="2OG-FeII_Oxy_2"/>
    <property type="match status" value="1"/>
</dbReference>
<dbReference type="InterPro" id="IPR000868">
    <property type="entry name" value="Isochorismatase-like_dom"/>
</dbReference>
<gene>
    <name evidence="4" type="ORF">SLS56_011200</name>
</gene>
<feature type="compositionally biased region" description="Polar residues" evidence="2">
    <location>
        <begin position="467"/>
        <end position="488"/>
    </location>
</feature>
<dbReference type="InterPro" id="IPR036282">
    <property type="entry name" value="Glutathione-S-Trfase_C_sf"/>
</dbReference>
<dbReference type="PROSITE" id="PS51471">
    <property type="entry name" value="FE2OG_OXY"/>
    <property type="match status" value="1"/>
</dbReference>
<protein>
    <recommendedName>
        <fullName evidence="3">Fe2OG dioxygenase domain-containing protein</fullName>
    </recommendedName>
</protein>
<feature type="region of interest" description="Disordered" evidence="2">
    <location>
        <begin position="303"/>
        <end position="334"/>
    </location>
</feature>
<feature type="compositionally biased region" description="Low complexity" evidence="2">
    <location>
        <begin position="922"/>
        <end position="935"/>
    </location>
</feature>
<dbReference type="Proteomes" id="UP001521116">
    <property type="component" value="Unassembled WGS sequence"/>
</dbReference>
<dbReference type="PANTHER" id="PTHR31212:SF5">
    <property type="entry name" value="ISOCHORISMATASE FAMILY PROTEIN FAMILY (AFU_ORTHOLOGUE AFUA_3G14500)"/>
    <property type="match status" value="1"/>
</dbReference>
<dbReference type="EMBL" id="JAJVDC020000246">
    <property type="protein sequence ID" value="KAL1616980.1"/>
    <property type="molecule type" value="Genomic_DNA"/>
</dbReference>
<dbReference type="Gene3D" id="2.60.120.590">
    <property type="entry name" value="Alpha-ketoglutarate-dependent dioxygenase AlkB-like"/>
    <property type="match status" value="1"/>
</dbReference>
<dbReference type="SUPFAM" id="SSF51197">
    <property type="entry name" value="Clavaminate synthase-like"/>
    <property type="match status" value="1"/>
</dbReference>
<feature type="region of interest" description="Disordered" evidence="2">
    <location>
        <begin position="90"/>
        <end position="126"/>
    </location>
</feature>
<feature type="compositionally biased region" description="Polar residues" evidence="2">
    <location>
        <begin position="660"/>
        <end position="670"/>
    </location>
</feature>
<evidence type="ECO:0000256" key="1">
    <source>
        <dbReference type="ARBA" id="ARBA00006336"/>
    </source>
</evidence>
<dbReference type="InterPro" id="IPR032854">
    <property type="entry name" value="ALKBH3"/>
</dbReference>
<reference evidence="4 5" key="1">
    <citation type="submission" date="2024-02" db="EMBL/GenBank/DDBJ databases">
        <title>De novo assembly and annotation of 12 fungi associated with fruit tree decline syndrome in Ontario, Canada.</title>
        <authorList>
            <person name="Sulman M."/>
            <person name="Ellouze W."/>
            <person name="Ilyukhin E."/>
        </authorList>
    </citation>
    <scope>NUCLEOTIDE SEQUENCE [LARGE SCALE GENOMIC DNA]</scope>
    <source>
        <strain evidence="4 5">M1-105</strain>
    </source>
</reference>
<accession>A0ABR3SDS9</accession>
<feature type="compositionally biased region" description="Basic residues" evidence="2">
    <location>
        <begin position="383"/>
        <end position="392"/>
    </location>
</feature>
<feature type="compositionally biased region" description="Polar residues" evidence="2">
    <location>
        <begin position="423"/>
        <end position="435"/>
    </location>
</feature>
<feature type="domain" description="Fe2OG dioxygenase" evidence="3">
    <location>
        <begin position="598"/>
        <end position="719"/>
    </location>
</feature>
<feature type="compositionally biased region" description="Basic and acidic residues" evidence="2">
    <location>
        <begin position="402"/>
        <end position="413"/>
    </location>
</feature>
<dbReference type="Gene3D" id="3.40.50.850">
    <property type="entry name" value="Isochorismatase-like"/>
    <property type="match status" value="1"/>
</dbReference>
<name>A0ABR3SDS9_9PEZI</name>
<feature type="region of interest" description="Disordered" evidence="2">
    <location>
        <begin position="970"/>
        <end position="995"/>
    </location>
</feature>
<keyword evidence="5" id="KW-1185">Reference proteome</keyword>
<evidence type="ECO:0000259" key="3">
    <source>
        <dbReference type="PROSITE" id="PS51471"/>
    </source>
</evidence>
<evidence type="ECO:0000256" key="2">
    <source>
        <dbReference type="SAM" id="MobiDB-lite"/>
    </source>
</evidence>